<evidence type="ECO:0000256" key="6">
    <source>
        <dbReference type="ARBA" id="ARBA00048612"/>
    </source>
</evidence>
<dbReference type="GO" id="GO:0005739">
    <property type="term" value="C:mitochondrion"/>
    <property type="evidence" value="ECO:0007669"/>
    <property type="project" value="UniProtKB-SubCell"/>
</dbReference>
<evidence type="ECO:0000256" key="3">
    <source>
        <dbReference type="ARBA" id="ARBA00022603"/>
    </source>
</evidence>
<protein>
    <recommendedName>
        <fullName evidence="7">Protein arginine methyltransferase NDUFAF7</fullName>
        <ecNumber evidence="7">2.1.1.320</ecNumber>
    </recommendedName>
</protein>
<comment type="function">
    <text evidence="7">Arginine methyltransferase involved in the assembly or stability of mitochondrial NADH:ubiquinone oxidoreductase complex (complex I).</text>
</comment>
<dbReference type="InterPro" id="IPR003788">
    <property type="entry name" value="NDUFAF7"/>
</dbReference>
<name>A0AAU9JPV6_9CILI</name>
<accession>A0AAU9JPV6</accession>
<comment type="catalytic activity">
    <reaction evidence="6 7">
        <text>L-arginyl-[protein] + 2 S-adenosyl-L-methionine = N(omega),N(omega)'-dimethyl-L-arginyl-[protein] + 2 S-adenosyl-L-homocysteine + 2 H(+)</text>
        <dbReference type="Rhea" id="RHEA:48108"/>
        <dbReference type="Rhea" id="RHEA-COMP:10532"/>
        <dbReference type="Rhea" id="RHEA-COMP:11992"/>
        <dbReference type="ChEBI" id="CHEBI:15378"/>
        <dbReference type="ChEBI" id="CHEBI:29965"/>
        <dbReference type="ChEBI" id="CHEBI:57856"/>
        <dbReference type="ChEBI" id="CHEBI:59789"/>
        <dbReference type="ChEBI" id="CHEBI:88221"/>
        <dbReference type="EC" id="2.1.1.320"/>
    </reaction>
</comment>
<dbReference type="AlphaFoldDB" id="A0AAU9JPV6"/>
<dbReference type="Proteomes" id="UP001162131">
    <property type="component" value="Unassembled WGS sequence"/>
</dbReference>
<proteinExistence type="inferred from homology"/>
<evidence type="ECO:0000256" key="7">
    <source>
        <dbReference type="RuleBase" id="RU364114"/>
    </source>
</evidence>
<dbReference type="PANTHER" id="PTHR12049">
    <property type="entry name" value="PROTEIN ARGININE METHYLTRANSFERASE NDUFAF7, MITOCHONDRIAL"/>
    <property type="match status" value="1"/>
</dbReference>
<evidence type="ECO:0000313" key="8">
    <source>
        <dbReference type="EMBL" id="CAG9329267.1"/>
    </source>
</evidence>
<comment type="subcellular location">
    <subcellularLocation>
        <location evidence="1 7">Mitochondrion</location>
    </subcellularLocation>
</comment>
<dbReference type="Gene3D" id="3.40.50.12710">
    <property type="match status" value="1"/>
</dbReference>
<keyword evidence="3 7" id="KW-0489">Methyltransferase</keyword>
<evidence type="ECO:0000256" key="4">
    <source>
        <dbReference type="ARBA" id="ARBA00022679"/>
    </source>
</evidence>
<reference evidence="8" key="1">
    <citation type="submission" date="2021-09" db="EMBL/GenBank/DDBJ databases">
        <authorList>
            <consortium name="AG Swart"/>
            <person name="Singh M."/>
            <person name="Singh A."/>
            <person name="Seah K."/>
            <person name="Emmerich C."/>
        </authorList>
    </citation>
    <scope>NUCLEOTIDE SEQUENCE</scope>
    <source>
        <strain evidence="8">ATCC30299</strain>
    </source>
</reference>
<dbReference type="SUPFAM" id="SSF53335">
    <property type="entry name" value="S-adenosyl-L-methionine-dependent methyltransferases"/>
    <property type="match status" value="1"/>
</dbReference>
<evidence type="ECO:0000256" key="1">
    <source>
        <dbReference type="ARBA" id="ARBA00004173"/>
    </source>
</evidence>
<dbReference type="GO" id="GO:0032259">
    <property type="term" value="P:methylation"/>
    <property type="evidence" value="ECO:0007669"/>
    <property type="project" value="UniProtKB-KW"/>
</dbReference>
<dbReference type="InterPro" id="IPR038375">
    <property type="entry name" value="NDUFAF7_sf"/>
</dbReference>
<comment type="similarity">
    <text evidence="2 7">Belongs to the NDUFAF7 family.</text>
</comment>
<dbReference type="EC" id="2.1.1.320" evidence="7"/>
<dbReference type="InterPro" id="IPR029063">
    <property type="entry name" value="SAM-dependent_MTases_sf"/>
</dbReference>
<keyword evidence="9" id="KW-1185">Reference proteome</keyword>
<dbReference type="PANTHER" id="PTHR12049:SF5">
    <property type="entry name" value="PROTEIN ARGININE METHYLTRANSFERASE NDUFAF7 HOMOLOG, MITOCHONDRIAL"/>
    <property type="match status" value="1"/>
</dbReference>
<dbReference type="Pfam" id="PF02636">
    <property type="entry name" value="Methyltransf_28"/>
    <property type="match status" value="1"/>
</dbReference>
<gene>
    <name evidence="8" type="ORF">BSTOLATCC_MIC48093</name>
</gene>
<keyword evidence="5 7" id="KW-0496">Mitochondrion</keyword>
<sequence>MNGLRYPCLVRDFIQDRLYQPNKGYFMKPDHQLGQLTGELRYHDFKGIHSYREAIGEKYPKYAFLTPVEIFQPWYGHAIANYCLEKQKSPTIKIIEFGGGTGTGALSILDFYKNNHMQTYKKVNYTLCDISPVIAETAKARLSKAHPELYRNGQISVIAKSAFDYQKITEEFTYIIALEMLDNLPHDRVWMENKEYCLQSMITEDLEEKKEPLTDKIIKDCLDVYTNMPPMSDSDRESEYAEGFIYNLIKYWNRKKYDNLFLPTGIYMLMNHFKKVFTNPHFIFSDFDFLPGKKIKGINAPIVSKKGEKSNEKKDFSTFLTPVGEADIFFPTNFRFIQELNRKIYGKSGGVAKSYKFMEKYAKSNWTETQTGYRPLFDDFRNTSFFTSD</sequence>
<dbReference type="EMBL" id="CAJZBQ010000047">
    <property type="protein sequence ID" value="CAG9329267.1"/>
    <property type="molecule type" value="Genomic_DNA"/>
</dbReference>
<comment type="caution">
    <text evidence="8">The sequence shown here is derived from an EMBL/GenBank/DDBJ whole genome shotgun (WGS) entry which is preliminary data.</text>
</comment>
<dbReference type="GO" id="GO:0035243">
    <property type="term" value="F:protein-arginine omega-N symmetric methyltransferase activity"/>
    <property type="evidence" value="ECO:0007669"/>
    <property type="project" value="UniProtKB-EC"/>
</dbReference>
<evidence type="ECO:0000256" key="5">
    <source>
        <dbReference type="ARBA" id="ARBA00023128"/>
    </source>
</evidence>
<evidence type="ECO:0000313" key="9">
    <source>
        <dbReference type="Proteomes" id="UP001162131"/>
    </source>
</evidence>
<evidence type="ECO:0000256" key="2">
    <source>
        <dbReference type="ARBA" id="ARBA00005891"/>
    </source>
</evidence>
<organism evidence="8 9">
    <name type="scientific">Blepharisma stoltei</name>
    <dbReference type="NCBI Taxonomy" id="1481888"/>
    <lineage>
        <taxon>Eukaryota</taxon>
        <taxon>Sar</taxon>
        <taxon>Alveolata</taxon>
        <taxon>Ciliophora</taxon>
        <taxon>Postciliodesmatophora</taxon>
        <taxon>Heterotrichea</taxon>
        <taxon>Heterotrichida</taxon>
        <taxon>Blepharismidae</taxon>
        <taxon>Blepharisma</taxon>
    </lineage>
</organism>
<keyword evidence="4 7" id="KW-0808">Transferase</keyword>